<dbReference type="Proteomes" id="UP001240984">
    <property type="component" value="Unassembled WGS sequence"/>
</dbReference>
<comment type="caution">
    <text evidence="2">The sequence shown here is derived from an EMBL/GenBank/DDBJ whole genome shotgun (WGS) entry which is preliminary data.</text>
</comment>
<evidence type="ECO:0000313" key="3">
    <source>
        <dbReference type="Proteomes" id="UP001240984"/>
    </source>
</evidence>
<protein>
    <recommendedName>
        <fullName evidence="4">Lipoprotein</fullName>
    </recommendedName>
</protein>
<keyword evidence="3" id="KW-1185">Reference proteome</keyword>
<feature type="signal peptide" evidence="1">
    <location>
        <begin position="1"/>
        <end position="21"/>
    </location>
</feature>
<reference evidence="2 3" key="1">
    <citation type="submission" date="2023-07" db="EMBL/GenBank/DDBJ databases">
        <title>Sequencing the genomes of 1000 actinobacteria strains.</title>
        <authorList>
            <person name="Klenk H.-P."/>
        </authorList>
    </citation>
    <scope>NUCLEOTIDE SEQUENCE [LARGE SCALE GENOMIC DNA]</scope>
    <source>
        <strain evidence="2 3">DSM 44710</strain>
    </source>
</reference>
<proteinExistence type="predicted"/>
<dbReference type="Gene3D" id="2.50.20.20">
    <property type="match status" value="1"/>
</dbReference>
<dbReference type="RefSeq" id="WP_306834017.1">
    <property type="nucleotide sequence ID" value="NZ_JAUSRA010000001.1"/>
</dbReference>
<keyword evidence="1" id="KW-0732">Signal</keyword>
<accession>A0ABT9N148</accession>
<evidence type="ECO:0008006" key="4">
    <source>
        <dbReference type="Google" id="ProtNLM"/>
    </source>
</evidence>
<sequence>MKALKSVVVAMSAVAVLGVTAGCGGSESGGGAGAPAAGGTEAAAPAVTPADPKEAFLQAFAAIEARHYAYTMSVDGTEASGVVYAPGESSTQVTSGELEGTKFSTETAYVGGKAYTKLDFGSGNSSLGIDPGTWYELDLNIAKQLDYTFEQQSPVQSAFVKSISSVERDGDAAFKGTFDFAVASENNPNPQTKTLLQALGDTAKTAAFTAELDGQGNVSGLVFTIAKTDKTPEIKQTLTFTEFGTAKAPEAPANAQPAPASLNNIYK</sequence>
<feature type="chain" id="PRO_5046706254" description="Lipoprotein" evidence="1">
    <location>
        <begin position="22"/>
        <end position="267"/>
    </location>
</feature>
<evidence type="ECO:0000313" key="2">
    <source>
        <dbReference type="EMBL" id="MDP9797001.1"/>
    </source>
</evidence>
<dbReference type="EMBL" id="JAUSRA010000001">
    <property type="protein sequence ID" value="MDP9797001.1"/>
    <property type="molecule type" value="Genomic_DNA"/>
</dbReference>
<evidence type="ECO:0000256" key="1">
    <source>
        <dbReference type="SAM" id="SignalP"/>
    </source>
</evidence>
<dbReference type="PROSITE" id="PS51257">
    <property type="entry name" value="PROKAR_LIPOPROTEIN"/>
    <property type="match status" value="1"/>
</dbReference>
<name>A0ABT9N148_9ACTN</name>
<organism evidence="2 3">
    <name type="scientific">Catenuloplanes nepalensis</name>
    <dbReference type="NCBI Taxonomy" id="587533"/>
    <lineage>
        <taxon>Bacteria</taxon>
        <taxon>Bacillati</taxon>
        <taxon>Actinomycetota</taxon>
        <taxon>Actinomycetes</taxon>
        <taxon>Micromonosporales</taxon>
        <taxon>Micromonosporaceae</taxon>
        <taxon>Catenuloplanes</taxon>
    </lineage>
</organism>
<gene>
    <name evidence="2" type="ORF">J2S43_005513</name>
</gene>